<dbReference type="SUPFAM" id="SSF56112">
    <property type="entry name" value="Protein kinase-like (PK-like)"/>
    <property type="match status" value="1"/>
</dbReference>
<dbReference type="EMBL" id="JBHLWH010000003">
    <property type="protein sequence ID" value="MFC0247028.1"/>
    <property type="molecule type" value="Genomic_DNA"/>
</dbReference>
<gene>
    <name evidence="2" type="ORF">ACFFIO_00740</name>
</gene>
<proteinExistence type="predicted"/>
<keyword evidence="3" id="KW-1185">Reference proteome</keyword>
<dbReference type="InterPro" id="IPR008271">
    <property type="entry name" value="Ser/Thr_kinase_AS"/>
</dbReference>
<name>A0ABV6F0J3_9MICC</name>
<dbReference type="Pfam" id="PF01636">
    <property type="entry name" value="APH"/>
    <property type="match status" value="1"/>
</dbReference>
<organism evidence="2 3">
    <name type="scientific">Citricoccus parietis</name>
    <dbReference type="NCBI Taxonomy" id="592307"/>
    <lineage>
        <taxon>Bacteria</taxon>
        <taxon>Bacillati</taxon>
        <taxon>Actinomycetota</taxon>
        <taxon>Actinomycetes</taxon>
        <taxon>Micrococcales</taxon>
        <taxon>Micrococcaceae</taxon>
        <taxon>Citricoccus</taxon>
    </lineage>
</organism>
<evidence type="ECO:0000259" key="1">
    <source>
        <dbReference type="Pfam" id="PF01636"/>
    </source>
</evidence>
<comment type="caution">
    <text evidence="2">The sequence shown here is derived from an EMBL/GenBank/DDBJ whole genome shotgun (WGS) entry which is preliminary data.</text>
</comment>
<accession>A0ABV6F0J3</accession>
<dbReference type="Gene3D" id="3.30.200.20">
    <property type="entry name" value="Phosphorylase Kinase, domain 1"/>
    <property type="match status" value="1"/>
</dbReference>
<protein>
    <submittedName>
        <fullName evidence="2">Phosphotransferase family protein</fullName>
    </submittedName>
</protein>
<evidence type="ECO:0000313" key="2">
    <source>
        <dbReference type="EMBL" id="MFC0247028.1"/>
    </source>
</evidence>
<dbReference type="PROSITE" id="PS00108">
    <property type="entry name" value="PROTEIN_KINASE_ST"/>
    <property type="match status" value="1"/>
</dbReference>
<evidence type="ECO:0000313" key="3">
    <source>
        <dbReference type="Proteomes" id="UP001589766"/>
    </source>
</evidence>
<dbReference type="InterPro" id="IPR051678">
    <property type="entry name" value="AGP_Transferase"/>
</dbReference>
<feature type="domain" description="Aminoglycoside phosphotransferase" evidence="1">
    <location>
        <begin position="29"/>
        <end position="251"/>
    </location>
</feature>
<dbReference type="InterPro" id="IPR011009">
    <property type="entry name" value="Kinase-like_dom_sf"/>
</dbReference>
<dbReference type="Gene3D" id="3.90.1200.10">
    <property type="match status" value="1"/>
</dbReference>
<dbReference type="PANTHER" id="PTHR21310:SF57">
    <property type="entry name" value="BLR2944 PROTEIN"/>
    <property type="match status" value="1"/>
</dbReference>
<dbReference type="Proteomes" id="UP001589766">
    <property type="component" value="Unassembled WGS sequence"/>
</dbReference>
<dbReference type="CDD" id="cd05154">
    <property type="entry name" value="ACAD10_11_N-like"/>
    <property type="match status" value="1"/>
</dbReference>
<reference evidence="2 3" key="1">
    <citation type="submission" date="2024-09" db="EMBL/GenBank/DDBJ databases">
        <authorList>
            <person name="Sun Q."/>
            <person name="Mori K."/>
        </authorList>
    </citation>
    <scope>NUCLEOTIDE SEQUENCE [LARGE SCALE GENOMIC DNA]</scope>
    <source>
        <strain evidence="2 3">CCM 7609</strain>
    </source>
</reference>
<dbReference type="PANTHER" id="PTHR21310">
    <property type="entry name" value="AMINOGLYCOSIDE PHOSPHOTRANSFERASE-RELATED-RELATED"/>
    <property type="match status" value="1"/>
</dbReference>
<sequence length="334" mass="37593">MTAPAEVGSRLDGFFRNRLNGADPQVNGLQRIGVGRSRDNWKFELTLQRDSAEQTEPLILRTDPPGGLVETDRQVEFTVLGLLEKSDLPTPAARWIDADGTWLGRPSLIMQQCPGDCDYRVLSDPGRTTAEKRELAEKFCELLVQVHAVDWQSLGLETVLHNDAGYGAAAELAAWVRILRQDQLEPLPELDFAIDYLTRSAPRPSRTTLVHADFKPGNILLEGQDITALLDWELAHLGDPLEDLGWVTQPLRRVEHLIDGSWEADDLISHYEHVSGHTIDRASLRWWQAFSTFKTAVMQVSGLRSFLEGRSDEPFRPTRRVLTTLLDHAMEDLS</sequence>
<dbReference type="InterPro" id="IPR002575">
    <property type="entry name" value="Aminoglycoside_PTrfase"/>
</dbReference>
<dbReference type="InterPro" id="IPR041726">
    <property type="entry name" value="ACAD10_11_N"/>
</dbReference>
<dbReference type="RefSeq" id="WP_159554459.1">
    <property type="nucleotide sequence ID" value="NZ_JBHLWH010000003.1"/>
</dbReference>